<proteinExistence type="inferred from homology"/>
<protein>
    <submittedName>
        <fullName evidence="5">ESX secretion-associated protein EspG</fullName>
    </submittedName>
</protein>
<keyword evidence="6" id="KW-1185">Reference proteome</keyword>
<name>A0ABS0D0N9_9NOCA</name>
<organism evidence="5 6">
    <name type="scientific">Nocardia amamiensis</name>
    <dbReference type="NCBI Taxonomy" id="404578"/>
    <lineage>
        <taxon>Bacteria</taxon>
        <taxon>Bacillati</taxon>
        <taxon>Actinomycetota</taxon>
        <taxon>Actinomycetes</taxon>
        <taxon>Mycobacteriales</taxon>
        <taxon>Nocardiaceae</taxon>
        <taxon>Nocardia</taxon>
    </lineage>
</organism>
<reference evidence="5 6" key="1">
    <citation type="submission" date="2020-10" db="EMBL/GenBank/DDBJ databases">
        <title>Identification of Nocardia species via Next-generation sequencing and recognition of intraspecies genetic diversity.</title>
        <authorList>
            <person name="Li P."/>
            <person name="Li P."/>
            <person name="Lu B."/>
        </authorList>
    </citation>
    <scope>NUCLEOTIDE SEQUENCE [LARGE SCALE GENOMIC DNA]</scope>
    <source>
        <strain evidence="5 6">BJ06-0157</strain>
    </source>
</reference>
<dbReference type="Proteomes" id="UP000702209">
    <property type="component" value="Unassembled WGS sequence"/>
</dbReference>
<keyword evidence="4" id="KW-0143">Chaperone</keyword>
<comment type="subcellular location">
    <subcellularLocation>
        <location evidence="1">Cytoplasm</location>
    </subcellularLocation>
</comment>
<evidence type="ECO:0000313" key="5">
    <source>
        <dbReference type="EMBL" id="MBF6302408.1"/>
    </source>
</evidence>
<keyword evidence="3" id="KW-0963">Cytoplasm</keyword>
<dbReference type="EMBL" id="JADLQX010000043">
    <property type="protein sequence ID" value="MBF6302408.1"/>
    <property type="molecule type" value="Genomic_DNA"/>
</dbReference>
<accession>A0ABS0D0N9</accession>
<evidence type="ECO:0000256" key="4">
    <source>
        <dbReference type="ARBA" id="ARBA00023186"/>
    </source>
</evidence>
<evidence type="ECO:0000256" key="2">
    <source>
        <dbReference type="ARBA" id="ARBA00006411"/>
    </source>
</evidence>
<comment type="similarity">
    <text evidence="2">Belongs to the EspG family.</text>
</comment>
<evidence type="ECO:0000256" key="1">
    <source>
        <dbReference type="ARBA" id="ARBA00004496"/>
    </source>
</evidence>
<gene>
    <name evidence="5" type="ORF">IU459_33440</name>
</gene>
<dbReference type="InterPro" id="IPR025734">
    <property type="entry name" value="EspG"/>
</dbReference>
<dbReference type="Pfam" id="PF14011">
    <property type="entry name" value="ESX-1_EspG"/>
    <property type="match status" value="1"/>
</dbReference>
<evidence type="ECO:0000313" key="6">
    <source>
        <dbReference type="Proteomes" id="UP000702209"/>
    </source>
</evidence>
<dbReference type="RefSeq" id="WP_195133597.1">
    <property type="nucleotide sequence ID" value="NZ_JADLQX010000043.1"/>
</dbReference>
<sequence>MERTWRLTGLDYLVLRERLVGRRTSWPFAYVADVKGHFDFQFVKARVWGELQAAWDPALAEVMVKSMQADVRIAVLANDESAPHDLARQWTMAGKLFGDRAILVEGFRVRSPYSHDELVITECDAVELARVIVDKLPPMAAGSQSQIELLSSTAEPAFDHWHGRSSLFDEGDSDVDTRSREWQAAPKSTVGRIEITHGHSNFGPSGQVTKWIFWEDHPGDGRYIIDAGPPVAAVATDAERLVRLIERECAELQRIRGDESRGGISRVSVYDDGL</sequence>
<evidence type="ECO:0000256" key="3">
    <source>
        <dbReference type="ARBA" id="ARBA00022490"/>
    </source>
</evidence>
<comment type="caution">
    <text evidence="5">The sequence shown here is derived from an EMBL/GenBank/DDBJ whole genome shotgun (WGS) entry which is preliminary data.</text>
</comment>